<dbReference type="InterPro" id="IPR010389">
    <property type="entry name" value="Urate_ox_N"/>
</dbReference>
<feature type="transmembrane region" description="Helical" evidence="1">
    <location>
        <begin position="55"/>
        <end position="78"/>
    </location>
</feature>
<organism evidence="3">
    <name type="scientific">marine metagenome</name>
    <dbReference type="NCBI Taxonomy" id="408172"/>
    <lineage>
        <taxon>unclassified sequences</taxon>
        <taxon>metagenomes</taxon>
        <taxon>ecological metagenomes</taxon>
    </lineage>
</organism>
<evidence type="ECO:0000313" key="3">
    <source>
        <dbReference type="EMBL" id="SVA58396.1"/>
    </source>
</evidence>
<feature type="transmembrane region" description="Helical" evidence="1">
    <location>
        <begin position="231"/>
        <end position="251"/>
    </location>
</feature>
<accession>A0A381X0T3</accession>
<sequence length="260" mass="29674">MELIHPVFKWLHVIAGIMWIGLLYFFNFVNTGFAPTMDGDTKKKVVPELMPRTLYWFRWGAAYTWFTGFILLLVIFYHGNMTFDDPDTEYGVPFLVMAMFTFLGVYAYDAFYSSSIAKDVRVATIISFVVLGAIVFLMKDWAGFSYRSYNIHLGALFGTNMAFNVWFRIWPAQQKIISAIKNGDAPDGDLLALAGLRSKHNTYMSVPLVWTMISEHHVILGGGNFGIPNEWSWLVLMVIVALGWHIVFQLYKKSATIKGF</sequence>
<keyword evidence="1" id="KW-0472">Membrane</keyword>
<feature type="transmembrane region" description="Helical" evidence="1">
    <location>
        <begin position="120"/>
        <end position="137"/>
    </location>
</feature>
<protein>
    <recommendedName>
        <fullName evidence="2">Urate oxidase N-terminal domain-containing protein</fullName>
    </recommendedName>
</protein>
<proteinExistence type="predicted"/>
<evidence type="ECO:0000259" key="2">
    <source>
        <dbReference type="Pfam" id="PF06181"/>
    </source>
</evidence>
<feature type="transmembrane region" description="Helical" evidence="1">
    <location>
        <begin position="90"/>
        <end position="108"/>
    </location>
</feature>
<feature type="domain" description="Urate oxidase N-terminal" evidence="2">
    <location>
        <begin position="42"/>
        <end position="247"/>
    </location>
</feature>
<dbReference type="EMBL" id="UINC01013530">
    <property type="protein sequence ID" value="SVA58396.1"/>
    <property type="molecule type" value="Genomic_DNA"/>
</dbReference>
<name>A0A381X0T3_9ZZZZ</name>
<dbReference type="Pfam" id="PF06181">
    <property type="entry name" value="Urate_ox_N"/>
    <property type="match status" value="1"/>
</dbReference>
<reference evidence="3" key="1">
    <citation type="submission" date="2018-05" db="EMBL/GenBank/DDBJ databases">
        <authorList>
            <person name="Lanie J.A."/>
            <person name="Ng W.-L."/>
            <person name="Kazmierczak K.M."/>
            <person name="Andrzejewski T.M."/>
            <person name="Davidsen T.M."/>
            <person name="Wayne K.J."/>
            <person name="Tettelin H."/>
            <person name="Glass J.I."/>
            <person name="Rusch D."/>
            <person name="Podicherti R."/>
            <person name="Tsui H.-C.T."/>
            <person name="Winkler M.E."/>
        </authorList>
    </citation>
    <scope>NUCLEOTIDE SEQUENCE</scope>
</reference>
<gene>
    <name evidence="3" type="ORF">METZ01_LOCUS111250</name>
</gene>
<keyword evidence="1" id="KW-0812">Transmembrane</keyword>
<evidence type="ECO:0000256" key="1">
    <source>
        <dbReference type="SAM" id="Phobius"/>
    </source>
</evidence>
<feature type="transmembrane region" description="Helical" evidence="1">
    <location>
        <begin position="12"/>
        <end position="34"/>
    </location>
</feature>
<dbReference type="AlphaFoldDB" id="A0A381X0T3"/>
<keyword evidence="1" id="KW-1133">Transmembrane helix</keyword>
<feature type="transmembrane region" description="Helical" evidence="1">
    <location>
        <begin position="149"/>
        <end position="167"/>
    </location>
</feature>